<name>A0A2G5TKH8_9PELO</name>
<feature type="chain" id="PRO_5013693895" evidence="2">
    <location>
        <begin position="19"/>
        <end position="190"/>
    </location>
</feature>
<dbReference type="Proteomes" id="UP000230233">
    <property type="component" value="Chromosome V"/>
</dbReference>
<proteinExistence type="predicted"/>
<protein>
    <submittedName>
        <fullName evidence="3">Uncharacterized protein</fullName>
    </submittedName>
</protein>
<organism evidence="3 4">
    <name type="scientific">Caenorhabditis nigoni</name>
    <dbReference type="NCBI Taxonomy" id="1611254"/>
    <lineage>
        <taxon>Eukaryota</taxon>
        <taxon>Metazoa</taxon>
        <taxon>Ecdysozoa</taxon>
        <taxon>Nematoda</taxon>
        <taxon>Chromadorea</taxon>
        <taxon>Rhabditida</taxon>
        <taxon>Rhabditina</taxon>
        <taxon>Rhabditomorpha</taxon>
        <taxon>Rhabditoidea</taxon>
        <taxon>Rhabditidae</taxon>
        <taxon>Peloderinae</taxon>
        <taxon>Caenorhabditis</taxon>
    </lineage>
</organism>
<comment type="caution">
    <text evidence="3">The sequence shown here is derived from an EMBL/GenBank/DDBJ whole genome shotgun (WGS) entry which is preliminary data.</text>
</comment>
<feature type="transmembrane region" description="Helical" evidence="1">
    <location>
        <begin position="75"/>
        <end position="94"/>
    </location>
</feature>
<accession>A0A2G5TKH8</accession>
<feature type="signal peptide" evidence="2">
    <location>
        <begin position="1"/>
        <end position="18"/>
    </location>
</feature>
<dbReference type="AlphaFoldDB" id="A0A2G5TKH8"/>
<keyword evidence="1" id="KW-1133">Transmembrane helix</keyword>
<sequence>MWWFLFLLALSSAENSTGRVDILLIIEHQKLLTLTKSQFKFEVSKAFVQWVVHKNESFEQAIFEFRVIRRPSPSLRVSMFLMFLVNVAMIFDYFPVSRLFQKRTISGFYLCCGLLISTVAASQSPTFGELTSYDYQLMALLLLGVLIEILHQLLPFFIFHLRCCPLESDPSPPLFPSPSDQFSLDTERSK</sequence>
<dbReference type="EMBL" id="PDUG01000005">
    <property type="protein sequence ID" value="PIC27758.1"/>
    <property type="molecule type" value="Genomic_DNA"/>
</dbReference>
<reference evidence="4" key="1">
    <citation type="submission" date="2017-10" db="EMBL/GenBank/DDBJ databases">
        <title>Rapid genome shrinkage in a self-fertile nematode reveals novel sperm competition proteins.</title>
        <authorList>
            <person name="Yin D."/>
            <person name="Schwarz E.M."/>
            <person name="Thomas C.G."/>
            <person name="Felde R.L."/>
            <person name="Korf I.F."/>
            <person name="Cutter A.D."/>
            <person name="Schartner C.M."/>
            <person name="Ralston E.J."/>
            <person name="Meyer B.J."/>
            <person name="Haag E.S."/>
        </authorList>
    </citation>
    <scope>NUCLEOTIDE SEQUENCE [LARGE SCALE GENOMIC DNA]</scope>
    <source>
        <strain evidence="4">JU1422</strain>
    </source>
</reference>
<evidence type="ECO:0000256" key="1">
    <source>
        <dbReference type="SAM" id="Phobius"/>
    </source>
</evidence>
<keyword evidence="2" id="KW-0732">Signal</keyword>
<evidence type="ECO:0000313" key="3">
    <source>
        <dbReference type="EMBL" id="PIC27758.1"/>
    </source>
</evidence>
<feature type="transmembrane region" description="Helical" evidence="1">
    <location>
        <begin position="106"/>
        <end position="123"/>
    </location>
</feature>
<keyword evidence="4" id="KW-1185">Reference proteome</keyword>
<keyword evidence="1" id="KW-0812">Transmembrane</keyword>
<evidence type="ECO:0000313" key="4">
    <source>
        <dbReference type="Proteomes" id="UP000230233"/>
    </source>
</evidence>
<evidence type="ECO:0000256" key="2">
    <source>
        <dbReference type="SAM" id="SignalP"/>
    </source>
</evidence>
<dbReference type="OrthoDB" id="5821261at2759"/>
<feature type="transmembrane region" description="Helical" evidence="1">
    <location>
        <begin position="135"/>
        <end position="159"/>
    </location>
</feature>
<keyword evidence="1" id="KW-0472">Membrane</keyword>
<gene>
    <name evidence="3" type="primary">Cni-T25F10.4</name>
    <name evidence="3" type="synonym">Cnig_chr_V.g19916</name>
    <name evidence="3" type="ORF">B9Z55_019916</name>
</gene>